<sequence>MLIRVGNERTKSIDLALAGLLSSVAGALNAVGFLVAGSFTANMTGNLSMFADHLANDGLLLALSFAGLVLAFICGAASATLFIRVGERRQMRSVYALAIVAEAGLLLLLGAVLVSWPGARETAVVIVLSFLMGLQNAVTTLISSARVRTTHVSGMATDIGIGIVESLGGGPAGTEARPKLKLHGLTLASFATGGVAGTVLYGIIGYWLFLLAALILLIVAVPEVIRARTR</sequence>
<accession>A0A225NN64</accession>
<dbReference type="AlphaFoldDB" id="A0A225NN64"/>
<dbReference type="EMBL" id="AQQR01000004">
    <property type="protein sequence ID" value="OWU73619.1"/>
    <property type="molecule type" value="Genomic_DNA"/>
</dbReference>
<dbReference type="PANTHER" id="PTHR37314">
    <property type="entry name" value="SLR0142 PROTEIN"/>
    <property type="match status" value="1"/>
</dbReference>
<dbReference type="Proteomes" id="UP000215377">
    <property type="component" value="Unassembled WGS sequence"/>
</dbReference>
<dbReference type="Pfam" id="PF06912">
    <property type="entry name" value="DUF1275"/>
    <property type="match status" value="1"/>
</dbReference>
<organism evidence="2 3">
    <name type="scientific">Marinibacterium profundimaris</name>
    <dbReference type="NCBI Taxonomy" id="1679460"/>
    <lineage>
        <taxon>Bacteria</taxon>
        <taxon>Pseudomonadati</taxon>
        <taxon>Pseudomonadota</taxon>
        <taxon>Alphaproteobacteria</taxon>
        <taxon>Rhodobacterales</taxon>
        <taxon>Paracoccaceae</taxon>
        <taxon>Marinibacterium</taxon>
    </lineage>
</organism>
<dbReference type="OrthoDB" id="270162at2"/>
<feature type="transmembrane region" description="Helical" evidence="1">
    <location>
        <begin position="206"/>
        <end position="225"/>
    </location>
</feature>
<keyword evidence="1" id="KW-0472">Membrane</keyword>
<reference evidence="2 3" key="1">
    <citation type="submission" date="2013-04" db="EMBL/GenBank/DDBJ databases">
        <title>Oceanicola sp. 22II1-22F33 Genome Sequencing.</title>
        <authorList>
            <person name="Lai Q."/>
            <person name="Li G."/>
            <person name="Shao Z."/>
        </authorList>
    </citation>
    <scope>NUCLEOTIDE SEQUENCE [LARGE SCALE GENOMIC DNA]</scope>
    <source>
        <strain evidence="2 3">22II1-22F33</strain>
    </source>
</reference>
<feature type="transmembrane region" description="Helical" evidence="1">
    <location>
        <begin position="12"/>
        <end position="39"/>
    </location>
</feature>
<keyword evidence="3" id="KW-1185">Reference proteome</keyword>
<gene>
    <name evidence="2" type="ORF">ATO3_13325</name>
</gene>
<dbReference type="PANTHER" id="PTHR37314:SF4">
    <property type="entry name" value="UPF0700 TRANSMEMBRANE PROTEIN YOAK"/>
    <property type="match status" value="1"/>
</dbReference>
<evidence type="ECO:0000256" key="1">
    <source>
        <dbReference type="SAM" id="Phobius"/>
    </source>
</evidence>
<comment type="caution">
    <text evidence="2">The sequence shown here is derived from an EMBL/GenBank/DDBJ whole genome shotgun (WGS) entry which is preliminary data.</text>
</comment>
<keyword evidence="1" id="KW-1133">Transmembrane helix</keyword>
<protein>
    <recommendedName>
        <fullName evidence="4">DUF1275 domain-containing protein</fullName>
    </recommendedName>
</protein>
<feature type="transmembrane region" description="Helical" evidence="1">
    <location>
        <begin position="59"/>
        <end position="82"/>
    </location>
</feature>
<evidence type="ECO:0000313" key="2">
    <source>
        <dbReference type="EMBL" id="OWU73619.1"/>
    </source>
</evidence>
<evidence type="ECO:0000313" key="3">
    <source>
        <dbReference type="Proteomes" id="UP000215377"/>
    </source>
</evidence>
<evidence type="ECO:0008006" key="4">
    <source>
        <dbReference type="Google" id="ProtNLM"/>
    </source>
</evidence>
<dbReference type="InterPro" id="IPR010699">
    <property type="entry name" value="DUF1275"/>
</dbReference>
<name>A0A225NN64_9RHOB</name>
<dbReference type="RefSeq" id="WP_088650347.1">
    <property type="nucleotide sequence ID" value="NZ_AQQR01000004.1"/>
</dbReference>
<feature type="transmembrane region" description="Helical" evidence="1">
    <location>
        <begin position="182"/>
        <end position="200"/>
    </location>
</feature>
<proteinExistence type="predicted"/>
<feature type="transmembrane region" description="Helical" evidence="1">
    <location>
        <begin position="122"/>
        <end position="142"/>
    </location>
</feature>
<feature type="transmembrane region" description="Helical" evidence="1">
    <location>
        <begin position="94"/>
        <end position="116"/>
    </location>
</feature>
<keyword evidence="1" id="KW-0812">Transmembrane</keyword>